<dbReference type="EMBL" id="JANBVO010000002">
    <property type="protein sequence ID" value="KAJ9156609.1"/>
    <property type="molecule type" value="Genomic_DNA"/>
</dbReference>
<comment type="caution">
    <text evidence="2">The sequence shown here is derived from an EMBL/GenBank/DDBJ whole genome shotgun (WGS) entry which is preliminary data.</text>
</comment>
<evidence type="ECO:0000313" key="3">
    <source>
        <dbReference type="Proteomes" id="UP001174694"/>
    </source>
</evidence>
<organism evidence="2 3">
    <name type="scientific">Pleurostoma richardsiae</name>
    <dbReference type="NCBI Taxonomy" id="41990"/>
    <lineage>
        <taxon>Eukaryota</taxon>
        <taxon>Fungi</taxon>
        <taxon>Dikarya</taxon>
        <taxon>Ascomycota</taxon>
        <taxon>Pezizomycotina</taxon>
        <taxon>Sordariomycetes</taxon>
        <taxon>Sordariomycetidae</taxon>
        <taxon>Calosphaeriales</taxon>
        <taxon>Pleurostomataceae</taxon>
        <taxon>Pleurostoma</taxon>
    </lineage>
</organism>
<dbReference type="InterPro" id="IPR052895">
    <property type="entry name" value="HetReg/Transcr_Mod"/>
</dbReference>
<dbReference type="PANTHER" id="PTHR24148">
    <property type="entry name" value="ANKYRIN REPEAT DOMAIN-CONTAINING PROTEIN 39 HOMOLOG-RELATED"/>
    <property type="match status" value="1"/>
</dbReference>
<feature type="domain" description="Heterokaryon incompatibility" evidence="1">
    <location>
        <begin position="53"/>
        <end position="194"/>
    </location>
</feature>
<dbReference type="AlphaFoldDB" id="A0AA38VWN2"/>
<keyword evidence="3" id="KW-1185">Reference proteome</keyword>
<sequence length="574" mass="64555">MSVYQPLPLDAASSQIRMLEILPSRRASSIIRCRLLCVDLAHLNGDDVPFEFYEALSYTWGDGSVRVTIKLNGRRTVVTQNLEAALRRLRARDFSRYLWVDALCINQEDVNERNSQVMKMCDIYRHAEQVILWLGAEANGSTEAMRLVMQIGEEDVSDSWIRSSMESDVDLDKWEAVAKFFDRPYWRRLWVRQEIALAKDIIVICGDYAAAWDDLLVGASSLEVHSDLFDEIAAGVSLYVSGYRRAVAIQAMRERIQEGGADLQDVLFHLRECECIDPRDKVYGGLGMCNEPGIVVNYALSAAEVFTDTTVAVIKHTRALDILSACRGHGSRNLLGLPTWVPDFESDWTAQKLRHLEGDEQLDSAGGTLPPFYAFNRLQSGRLSLTVRGIAAARVFDACWAYGDSKAPPPSEVLEQWRITAETTLKSAVPTLSHGEIRETFWRTIIADEDMNGQRPPDSFLEQTADLVTEDSGHVIPRIHLETGDSTFRMRFLSASASRAFFATQDKRIGLGPQGTKRGDWVVVLFGAAQPYVLRRERDHFIMIGEAYVHGIMNGEVTELLELGSVQTEDFELY</sequence>
<dbReference type="InterPro" id="IPR010730">
    <property type="entry name" value="HET"/>
</dbReference>
<reference evidence="2" key="1">
    <citation type="submission" date="2022-07" db="EMBL/GenBank/DDBJ databases">
        <title>Fungi with potential for degradation of polypropylene.</title>
        <authorList>
            <person name="Gostincar C."/>
        </authorList>
    </citation>
    <scope>NUCLEOTIDE SEQUENCE</scope>
    <source>
        <strain evidence="2">EXF-13308</strain>
    </source>
</reference>
<evidence type="ECO:0000313" key="2">
    <source>
        <dbReference type="EMBL" id="KAJ9156609.1"/>
    </source>
</evidence>
<dbReference type="Pfam" id="PF26639">
    <property type="entry name" value="Het-6_barrel"/>
    <property type="match status" value="1"/>
</dbReference>
<evidence type="ECO:0000259" key="1">
    <source>
        <dbReference type="Pfam" id="PF06985"/>
    </source>
</evidence>
<gene>
    <name evidence="2" type="ORF">NKR23_g917</name>
</gene>
<dbReference type="PANTHER" id="PTHR24148:SF64">
    <property type="entry name" value="HETEROKARYON INCOMPATIBILITY DOMAIN-CONTAINING PROTEIN"/>
    <property type="match status" value="1"/>
</dbReference>
<dbReference type="Pfam" id="PF06985">
    <property type="entry name" value="HET"/>
    <property type="match status" value="1"/>
</dbReference>
<name>A0AA38VWN2_9PEZI</name>
<dbReference type="Proteomes" id="UP001174694">
    <property type="component" value="Unassembled WGS sequence"/>
</dbReference>
<proteinExistence type="predicted"/>
<protein>
    <submittedName>
        <fullName evidence="2">HET-domain-containing protein</fullName>
    </submittedName>
</protein>
<accession>A0AA38VWN2</accession>